<evidence type="ECO:0000256" key="15">
    <source>
        <dbReference type="PROSITE-ProRule" id="PRU00169"/>
    </source>
</evidence>
<dbReference type="CDD" id="cd17546">
    <property type="entry name" value="REC_hyHK_CKI1_RcsC-like"/>
    <property type="match status" value="1"/>
</dbReference>
<feature type="transmembrane region" description="Helical" evidence="16">
    <location>
        <begin position="210"/>
        <end position="228"/>
    </location>
</feature>
<evidence type="ECO:0000313" key="23">
    <source>
        <dbReference type="EMBL" id="PIL42287.1"/>
    </source>
</evidence>
<dbReference type="PROSITE" id="PS50109">
    <property type="entry name" value="HIS_KIN"/>
    <property type="match status" value="1"/>
</dbReference>
<evidence type="ECO:0000259" key="19">
    <source>
        <dbReference type="PROSITE" id="PS50112"/>
    </source>
</evidence>
<evidence type="ECO:0000256" key="7">
    <source>
        <dbReference type="ARBA" id="ARBA00022729"/>
    </source>
</evidence>
<dbReference type="CDD" id="cd00130">
    <property type="entry name" value="PAS"/>
    <property type="match status" value="1"/>
</dbReference>
<feature type="transmembrane region" description="Helical" evidence="16">
    <location>
        <begin position="187"/>
        <end position="204"/>
    </location>
</feature>
<keyword evidence="7" id="KW-0732">Signal</keyword>
<keyword evidence="8 16" id="KW-1133">Transmembrane helix</keyword>
<dbReference type="PANTHER" id="PTHR45339:SF5">
    <property type="entry name" value="HISTIDINE KINASE"/>
    <property type="match status" value="1"/>
</dbReference>
<comment type="catalytic activity">
    <reaction evidence="1">
        <text>ATP + protein L-histidine = ADP + protein N-phospho-L-histidine.</text>
        <dbReference type="EC" id="2.7.13.3"/>
    </reaction>
</comment>
<dbReference type="Pfam" id="PF05231">
    <property type="entry name" value="MASE1"/>
    <property type="match status" value="1"/>
</dbReference>
<accession>A0A2G8T8A0</accession>
<dbReference type="EC" id="2.7.13.3" evidence="3"/>
<name>A0A2G8T8A0_9BURK</name>
<dbReference type="SMART" id="SM00448">
    <property type="entry name" value="REC"/>
    <property type="match status" value="2"/>
</dbReference>
<dbReference type="GO" id="GO:0005524">
    <property type="term" value="F:ATP binding"/>
    <property type="evidence" value="ECO:0007669"/>
    <property type="project" value="UniProtKB-KW"/>
</dbReference>
<evidence type="ECO:0000256" key="8">
    <source>
        <dbReference type="ARBA" id="ARBA00022989"/>
    </source>
</evidence>
<dbReference type="SMART" id="SM00091">
    <property type="entry name" value="PAS"/>
    <property type="match status" value="1"/>
</dbReference>
<evidence type="ECO:0000256" key="11">
    <source>
        <dbReference type="ARBA" id="ARBA00023136"/>
    </source>
</evidence>
<dbReference type="SMART" id="SM00388">
    <property type="entry name" value="HisKA"/>
    <property type="match status" value="1"/>
</dbReference>
<evidence type="ECO:0000256" key="13">
    <source>
        <dbReference type="ARBA" id="ARBA00070152"/>
    </source>
</evidence>
<feature type="transmembrane region" description="Helical" evidence="16">
    <location>
        <begin position="301"/>
        <end position="321"/>
    </location>
</feature>
<evidence type="ECO:0000259" key="17">
    <source>
        <dbReference type="PROSITE" id="PS50109"/>
    </source>
</evidence>
<comment type="subcellular location">
    <subcellularLocation>
        <location evidence="2">Cell membrane</location>
        <topology evidence="2">Multi-pass membrane protein</topology>
    </subcellularLocation>
</comment>
<feature type="domain" description="PAS" evidence="19">
    <location>
        <begin position="642"/>
        <end position="687"/>
    </location>
</feature>
<evidence type="ECO:0000256" key="10">
    <source>
        <dbReference type="ARBA" id="ARBA00023026"/>
    </source>
</evidence>
<dbReference type="InterPro" id="IPR036890">
    <property type="entry name" value="HATPase_C_sf"/>
</dbReference>
<dbReference type="Gene3D" id="3.30.565.10">
    <property type="entry name" value="Histidine kinase-like ATPase, C-terminal domain"/>
    <property type="match status" value="1"/>
</dbReference>
<keyword evidence="11 16" id="KW-0472">Membrane</keyword>
<feature type="modified residue" description="4-aspartylphosphate" evidence="15">
    <location>
        <position position="1226"/>
    </location>
</feature>
<feature type="transmembrane region" description="Helical" evidence="16">
    <location>
        <begin position="155"/>
        <end position="175"/>
    </location>
</feature>
<evidence type="ECO:0000256" key="9">
    <source>
        <dbReference type="ARBA" id="ARBA00023012"/>
    </source>
</evidence>
<dbReference type="Gene3D" id="3.30.450.350">
    <property type="entry name" value="CHASE domain"/>
    <property type="match status" value="1"/>
</dbReference>
<evidence type="ECO:0000256" key="12">
    <source>
        <dbReference type="ARBA" id="ARBA00058004"/>
    </source>
</evidence>
<keyword evidence="4" id="KW-1003">Cell membrane</keyword>
<feature type="domain" description="Response regulatory" evidence="18">
    <location>
        <begin position="1038"/>
        <end position="1154"/>
    </location>
</feature>
<dbReference type="SUPFAM" id="SSF47384">
    <property type="entry name" value="Homodimeric domain of signal transducing histidine kinase"/>
    <property type="match status" value="1"/>
</dbReference>
<keyword evidence="23" id="KW-0418">Kinase</keyword>
<feature type="domain" description="CHASE" evidence="21">
    <location>
        <begin position="367"/>
        <end position="584"/>
    </location>
</feature>
<dbReference type="PRINTS" id="PR00344">
    <property type="entry name" value="BCTRLSENSOR"/>
</dbReference>
<dbReference type="InterPro" id="IPR007895">
    <property type="entry name" value="MASE1"/>
</dbReference>
<dbReference type="SMART" id="SM01079">
    <property type="entry name" value="CHASE"/>
    <property type="match status" value="1"/>
</dbReference>
<proteinExistence type="predicted"/>
<evidence type="ECO:0000256" key="5">
    <source>
        <dbReference type="ARBA" id="ARBA00022553"/>
    </source>
</evidence>
<dbReference type="Gene3D" id="1.10.287.130">
    <property type="match status" value="1"/>
</dbReference>
<dbReference type="CDD" id="cd00082">
    <property type="entry name" value="HisKA"/>
    <property type="match status" value="1"/>
</dbReference>
<dbReference type="PANTHER" id="PTHR45339">
    <property type="entry name" value="HYBRID SIGNAL TRANSDUCTION HISTIDINE KINASE J"/>
    <property type="match status" value="1"/>
</dbReference>
<dbReference type="EMBL" id="PDOC01000030">
    <property type="protein sequence ID" value="PIL42287.1"/>
    <property type="molecule type" value="Genomic_DNA"/>
</dbReference>
<dbReference type="InterPro" id="IPR004358">
    <property type="entry name" value="Sig_transdc_His_kin-like_C"/>
</dbReference>
<feature type="transmembrane region" description="Helical" evidence="16">
    <location>
        <begin position="235"/>
        <end position="259"/>
    </location>
</feature>
<dbReference type="InterPro" id="IPR036097">
    <property type="entry name" value="HisK_dim/P_sf"/>
</dbReference>
<dbReference type="InterPro" id="IPR003661">
    <property type="entry name" value="HisK_dim/P_dom"/>
</dbReference>
<dbReference type="GO" id="GO:0005886">
    <property type="term" value="C:plasma membrane"/>
    <property type="evidence" value="ECO:0007669"/>
    <property type="project" value="UniProtKB-SubCell"/>
</dbReference>
<keyword evidence="6 16" id="KW-0812">Transmembrane</keyword>
<comment type="caution">
    <text evidence="23">The sequence shown here is derived from an EMBL/GenBank/DDBJ whole genome shotgun (WGS) entry which is preliminary data.</text>
</comment>
<dbReference type="PROSITE" id="PS50113">
    <property type="entry name" value="PAC"/>
    <property type="match status" value="1"/>
</dbReference>
<dbReference type="SUPFAM" id="SSF47226">
    <property type="entry name" value="Histidine-containing phosphotransfer domain, HPT domain"/>
    <property type="match status" value="1"/>
</dbReference>
<keyword evidence="9" id="KW-0902">Two-component regulatory system</keyword>
<dbReference type="Gene3D" id="1.20.120.160">
    <property type="entry name" value="HPT domain"/>
    <property type="match status" value="1"/>
</dbReference>
<feature type="modified residue" description="Phosphohistidine" evidence="14">
    <location>
        <position position="1369"/>
    </location>
</feature>
<dbReference type="SUPFAM" id="SSF55785">
    <property type="entry name" value="PYP-like sensor domain (PAS domain)"/>
    <property type="match status" value="1"/>
</dbReference>
<keyword evidence="23" id="KW-0808">Transferase</keyword>
<dbReference type="Pfam" id="PF00072">
    <property type="entry name" value="Response_reg"/>
    <property type="match status" value="1"/>
</dbReference>
<organism evidence="23 24">
    <name type="scientific">Massilia eurypsychrophila</name>
    <dbReference type="NCBI Taxonomy" id="1485217"/>
    <lineage>
        <taxon>Bacteria</taxon>
        <taxon>Pseudomonadati</taxon>
        <taxon>Pseudomonadota</taxon>
        <taxon>Betaproteobacteria</taxon>
        <taxon>Burkholderiales</taxon>
        <taxon>Oxalobacteraceae</taxon>
        <taxon>Telluria group</taxon>
        <taxon>Massilia</taxon>
    </lineage>
</organism>
<evidence type="ECO:0000259" key="20">
    <source>
        <dbReference type="PROSITE" id="PS50113"/>
    </source>
</evidence>
<dbReference type="Proteomes" id="UP000230390">
    <property type="component" value="Unassembled WGS sequence"/>
</dbReference>
<keyword evidence="5 15" id="KW-0597">Phosphoprotein</keyword>
<evidence type="ECO:0000313" key="24">
    <source>
        <dbReference type="Proteomes" id="UP000230390"/>
    </source>
</evidence>
<evidence type="ECO:0000256" key="16">
    <source>
        <dbReference type="SAM" id="Phobius"/>
    </source>
</evidence>
<dbReference type="Pfam" id="PF00512">
    <property type="entry name" value="HisKA"/>
    <property type="match status" value="1"/>
</dbReference>
<feature type="domain" description="HPt" evidence="22">
    <location>
        <begin position="1330"/>
        <end position="1422"/>
    </location>
</feature>
<dbReference type="InterPro" id="IPR000700">
    <property type="entry name" value="PAS-assoc_C"/>
</dbReference>
<feature type="modified residue" description="4-aspartylphosphate" evidence="15">
    <location>
        <position position="1089"/>
    </location>
</feature>
<dbReference type="InterPro" id="IPR008207">
    <property type="entry name" value="Sig_transdc_His_kin_Hpt_dom"/>
</dbReference>
<dbReference type="Gene3D" id="3.30.450.20">
    <property type="entry name" value="PAS domain"/>
    <property type="match status" value="1"/>
</dbReference>
<evidence type="ECO:0000256" key="4">
    <source>
        <dbReference type="ARBA" id="ARBA00022475"/>
    </source>
</evidence>
<dbReference type="PROSITE" id="PS50894">
    <property type="entry name" value="HPT"/>
    <property type="match status" value="1"/>
</dbReference>
<keyword evidence="24" id="KW-1185">Reference proteome</keyword>
<dbReference type="InterPro" id="IPR001789">
    <property type="entry name" value="Sig_transdc_resp-reg_receiver"/>
</dbReference>
<dbReference type="InterPro" id="IPR036641">
    <property type="entry name" value="HPT_dom_sf"/>
</dbReference>
<evidence type="ECO:0000259" key="18">
    <source>
        <dbReference type="PROSITE" id="PS50110"/>
    </source>
</evidence>
<evidence type="ECO:0000259" key="22">
    <source>
        <dbReference type="PROSITE" id="PS50894"/>
    </source>
</evidence>
<dbReference type="SUPFAM" id="SSF55874">
    <property type="entry name" value="ATPase domain of HSP90 chaperone/DNA topoisomerase II/histidine kinase"/>
    <property type="match status" value="1"/>
</dbReference>
<sequence length="1520" mass="158503">MRLLLANLVLAGVYYGAARLGLMLAFESTNVSPVWPPSGMALAALLLVGRSVWPGVLLGAFSANLVVFLGSGQLGAGAALASSLAIAAGNTVEALTAAWLLQRIAAPAQLLGKPEHTYPFVGATAFAAAAGALIGTTSLLWAGIVAPAAVPMIAATWWVGDLAGMLIVVPLVLAWRAAPVARGTGRLRAGAELLALLALLAALLNRPPDAGQRIWLLALLACIGWAALRHGRRGATLVVLVIAGATVLATTQGLGPFAAGSRNEALFGLEVFIGLFSTVGILLAADADLRVQRHSGGPGGWLHWAVLAGTMLLTLVGWQYVTNETEQRAVDRFRVETEDARRRVADRIDAYAQILHSGRSLLTASPGLAGADWRDFVRAIDVDSKYPGFQVLGVARRVRERDALERQMRAAGHPAYAIWPAGRRESYVAIVMVEPFVGRNLRAFGFDMHSEPVRRAALTRAMENDALAVSAKVTLVQEVGKDRQAGFLMYLPVYRRGAPHDNRQQRLAAIESYVYGAFRMDDLMRGILGAATPAVSIELFDGVGTSEVARLFASAAAAKSADRAGAAYTSTTSVSVGDARWTLRVTSLPAFEASIDRAKGLIVLFAGTLSALLLFGMMRALRQTSEDALALASSMKGALRQSEHRFAILVDSASEFAIIATDLDGVIEVFSVGAERMLGYAANELVGVASPALLHDADEVAARALVLGAELGEPVAGFDVFVAHARRGRAETAEWTYRCKDGSRLPVQLTVSAIRDGEGAVIGFLGIARDITAQKRIDQDLRLAMMRADAASRAKGEFVANMSHELRTPLNAVLGMAQLLQRTALNDRQRRDVDAIRTAGAALLAILNDILDFSKIEAGKMELACMPLRLEDVAAALATMMSLNARETPLVLTIALDAALPPLLLGDALRLQQVLVNLAGNAVKFTERGHVAVRLRSAGRRDDTVSVEISIEDSGIGMSAEQLDTVFSEFAQADSSTTRRFGGTGLGLAISRRLVAMMGGQIAVSSALGVGSQFVVSLPLGVAPDDAVASVAQLPALRVLVADKAPASAAVLGAALAALGCHAELLAPHRGGIAAAIAAAAPAQVVLLDLGLAGDDPAALIDALRGGSGCAVVLMLSAYERAVFDFDPAALGADAVLDKPVTPLPLRNCLAAILARRAGGAAAAGAHAAAPLRGTLLLVEDNLLNQAVGRRLLEAAGAQVVIAGNGQIAVDMLRADPGRFALVLLDIQMPVMDGFQAIALIRGELALELPVLAMTAGVMEHERERCIAAGMNGFIAKPLDAEQLFDEIARHLPQAAAAPAAAPPDAAASDAGGVFDVSSLVNEADADDGNAGIMAALIGAVVDTGTDELDQVADAWREDRLPAAARTLHAMRGAIGSLGARRFAAAALALERAMHARPDDHALLDQLLLSAQQELGATLRAAAAWLARRLPPVAGAGAGASAVTGAELSDLGRLLGERNLAACELFARIEPGLEPLVGAEVAQQLRLAMRVLDFETAAALLAAEPAATVRTQAALLGAPC</sequence>
<dbReference type="FunFam" id="3.30.565.10:FF:000010">
    <property type="entry name" value="Sensor histidine kinase RcsC"/>
    <property type="match status" value="1"/>
</dbReference>
<evidence type="ECO:0000256" key="14">
    <source>
        <dbReference type="PROSITE-ProRule" id="PRU00110"/>
    </source>
</evidence>
<dbReference type="PROSITE" id="PS50839">
    <property type="entry name" value="CHASE"/>
    <property type="match status" value="1"/>
</dbReference>
<feature type="domain" description="Histidine kinase" evidence="17">
    <location>
        <begin position="801"/>
        <end position="1022"/>
    </location>
</feature>
<dbReference type="PROSITE" id="PS50110">
    <property type="entry name" value="RESPONSE_REGULATORY"/>
    <property type="match status" value="2"/>
</dbReference>
<evidence type="ECO:0000256" key="3">
    <source>
        <dbReference type="ARBA" id="ARBA00012438"/>
    </source>
</evidence>
<keyword evidence="10" id="KW-0843">Virulence</keyword>
<evidence type="ECO:0000256" key="1">
    <source>
        <dbReference type="ARBA" id="ARBA00000085"/>
    </source>
</evidence>
<dbReference type="CDD" id="cd16922">
    <property type="entry name" value="HATPase_EvgS-ArcB-TorS-like"/>
    <property type="match status" value="1"/>
</dbReference>
<feature type="transmembrane region" description="Helical" evidence="16">
    <location>
        <begin position="124"/>
        <end position="149"/>
    </location>
</feature>
<feature type="domain" description="Response regulatory" evidence="18">
    <location>
        <begin position="1175"/>
        <end position="1292"/>
    </location>
</feature>
<dbReference type="SMART" id="SM00086">
    <property type="entry name" value="PAC"/>
    <property type="match status" value="1"/>
</dbReference>
<dbReference type="NCBIfam" id="TIGR00229">
    <property type="entry name" value="sensory_box"/>
    <property type="match status" value="1"/>
</dbReference>
<reference evidence="23 24" key="1">
    <citation type="submission" date="2017-10" db="EMBL/GenBank/DDBJ databases">
        <title>Massilia psychrophilum sp. nov., a novel purple-pigmented bacterium isolated from Tianshan glacier, Xinjiang Municipality, China.</title>
        <authorList>
            <person name="Wang H."/>
        </authorList>
    </citation>
    <scope>NUCLEOTIDE SEQUENCE [LARGE SCALE GENOMIC DNA]</scope>
    <source>
        <strain evidence="23 24">JCM 30074</strain>
    </source>
</reference>
<gene>
    <name evidence="23" type="ORF">CR105_25140</name>
</gene>
<evidence type="ECO:0000259" key="21">
    <source>
        <dbReference type="PROSITE" id="PS50839"/>
    </source>
</evidence>
<dbReference type="PROSITE" id="PS50112">
    <property type="entry name" value="PAS"/>
    <property type="match status" value="1"/>
</dbReference>
<dbReference type="InterPro" id="IPR005467">
    <property type="entry name" value="His_kinase_dom"/>
</dbReference>
<dbReference type="InterPro" id="IPR006189">
    <property type="entry name" value="CHASE_dom"/>
</dbReference>
<evidence type="ECO:0000256" key="6">
    <source>
        <dbReference type="ARBA" id="ARBA00022692"/>
    </source>
</evidence>
<dbReference type="Gene3D" id="3.40.50.2300">
    <property type="match status" value="2"/>
</dbReference>
<dbReference type="GO" id="GO:0000155">
    <property type="term" value="F:phosphorelay sensor kinase activity"/>
    <property type="evidence" value="ECO:0007669"/>
    <property type="project" value="InterPro"/>
</dbReference>
<dbReference type="Pfam" id="PF02518">
    <property type="entry name" value="HATPase_c"/>
    <property type="match status" value="1"/>
</dbReference>
<protein>
    <recommendedName>
        <fullName evidence="13">Virulence sensor protein BvgS</fullName>
        <ecNumber evidence="3">2.7.13.3</ecNumber>
    </recommendedName>
</protein>
<comment type="function">
    <text evidence="12">Member of the two-component regulatory system BvgS/BvgA. Phosphorylates BvgA via a four-step phosphorelay in response to environmental signals.</text>
</comment>
<dbReference type="SUPFAM" id="SSF52172">
    <property type="entry name" value="CheY-like"/>
    <property type="match status" value="2"/>
</dbReference>
<dbReference type="SMART" id="SM00387">
    <property type="entry name" value="HATPase_c"/>
    <property type="match status" value="1"/>
</dbReference>
<feature type="transmembrane region" description="Helical" evidence="16">
    <location>
        <begin position="265"/>
        <end position="289"/>
    </location>
</feature>
<dbReference type="Pfam" id="PF01627">
    <property type="entry name" value="Hpt"/>
    <property type="match status" value="1"/>
</dbReference>
<dbReference type="Pfam" id="PF03924">
    <property type="entry name" value="CHASE"/>
    <property type="match status" value="1"/>
</dbReference>
<dbReference type="InterPro" id="IPR001610">
    <property type="entry name" value="PAC"/>
</dbReference>
<dbReference type="InterPro" id="IPR003594">
    <property type="entry name" value="HATPase_dom"/>
</dbReference>
<feature type="domain" description="PAC" evidence="20">
    <location>
        <begin position="731"/>
        <end position="783"/>
    </location>
</feature>
<dbReference type="InterPro" id="IPR042240">
    <property type="entry name" value="CHASE_sf"/>
</dbReference>
<dbReference type="InterPro" id="IPR035965">
    <property type="entry name" value="PAS-like_dom_sf"/>
</dbReference>
<evidence type="ECO:0000256" key="2">
    <source>
        <dbReference type="ARBA" id="ARBA00004651"/>
    </source>
</evidence>
<dbReference type="InterPro" id="IPR000014">
    <property type="entry name" value="PAS"/>
</dbReference>
<dbReference type="Pfam" id="PF13426">
    <property type="entry name" value="PAS_9"/>
    <property type="match status" value="1"/>
</dbReference>
<dbReference type="InterPro" id="IPR011006">
    <property type="entry name" value="CheY-like_superfamily"/>
</dbReference>